<dbReference type="GO" id="GO:0046168">
    <property type="term" value="P:glycerol-3-phosphate catabolic process"/>
    <property type="evidence" value="ECO:0007669"/>
    <property type="project" value="TreeGrafter"/>
</dbReference>
<dbReference type="SUPFAM" id="SSF54373">
    <property type="entry name" value="FAD-linked reductases, C-terminal domain"/>
    <property type="match status" value="1"/>
</dbReference>
<gene>
    <name evidence="7" type="primary">glpD</name>
    <name evidence="7" type="ORF">CA54_01350</name>
</gene>
<dbReference type="EMBL" id="SJPP01000001">
    <property type="protein sequence ID" value="TWU11329.1"/>
    <property type="molecule type" value="Genomic_DNA"/>
</dbReference>
<keyword evidence="3" id="KW-0285">Flavoprotein</keyword>
<keyword evidence="5 7" id="KW-0560">Oxidoreductase</keyword>
<dbReference type="InterPro" id="IPR006076">
    <property type="entry name" value="FAD-dep_OxRdtase"/>
</dbReference>
<proteinExistence type="inferred from homology"/>
<dbReference type="InterPro" id="IPR036188">
    <property type="entry name" value="FAD/NAD-bd_sf"/>
</dbReference>
<dbReference type="EC" id="1.1.5.3" evidence="7"/>
<evidence type="ECO:0000259" key="6">
    <source>
        <dbReference type="Pfam" id="PF01266"/>
    </source>
</evidence>
<dbReference type="GO" id="GO:0004368">
    <property type="term" value="F:glycerol-3-phosphate dehydrogenase (quinone) activity"/>
    <property type="evidence" value="ECO:0007669"/>
    <property type="project" value="UniProtKB-EC"/>
</dbReference>
<accession>A0A5C6BJH5</accession>
<comment type="similarity">
    <text evidence="2">Belongs to the FAD-dependent glycerol-3-phosphate dehydrogenase family.</text>
</comment>
<dbReference type="Proteomes" id="UP000320735">
    <property type="component" value="Unassembled WGS sequence"/>
</dbReference>
<dbReference type="OrthoDB" id="9766796at2"/>
<feature type="domain" description="FAD dependent oxidoreductase" evidence="6">
    <location>
        <begin position="10"/>
        <end position="369"/>
    </location>
</feature>
<dbReference type="Gene3D" id="3.30.9.10">
    <property type="entry name" value="D-Amino Acid Oxidase, subunit A, domain 2"/>
    <property type="match status" value="1"/>
</dbReference>
<dbReference type="InterPro" id="IPR038299">
    <property type="entry name" value="DAO_C_sf"/>
</dbReference>
<comment type="caution">
    <text evidence="7">The sequence shown here is derived from an EMBL/GenBank/DDBJ whole genome shotgun (WGS) entry which is preliminary data.</text>
</comment>
<dbReference type="PRINTS" id="PR01001">
    <property type="entry name" value="FADG3PDH"/>
</dbReference>
<dbReference type="PANTHER" id="PTHR11985">
    <property type="entry name" value="GLYCEROL-3-PHOSPHATE DEHYDROGENASE"/>
    <property type="match status" value="1"/>
</dbReference>
<comment type="cofactor">
    <cofactor evidence="1">
        <name>FAD</name>
        <dbReference type="ChEBI" id="CHEBI:57692"/>
    </cofactor>
</comment>
<evidence type="ECO:0000256" key="4">
    <source>
        <dbReference type="ARBA" id="ARBA00022827"/>
    </source>
</evidence>
<dbReference type="InterPro" id="IPR000447">
    <property type="entry name" value="G3P_DH_FAD-dep"/>
</dbReference>
<evidence type="ECO:0000256" key="2">
    <source>
        <dbReference type="ARBA" id="ARBA00007330"/>
    </source>
</evidence>
<dbReference type="SUPFAM" id="SSF51905">
    <property type="entry name" value="FAD/NAD(P)-binding domain"/>
    <property type="match status" value="1"/>
</dbReference>
<protein>
    <submittedName>
        <fullName evidence="7">Aerobic glycerol-3-phosphate dehydrogenase</fullName>
        <ecNumber evidence="7">1.1.5.3</ecNumber>
    </submittedName>
</protein>
<evidence type="ECO:0000313" key="7">
    <source>
        <dbReference type="EMBL" id="TWU11329.1"/>
    </source>
</evidence>
<name>A0A5C6BJH5_9PLAN</name>
<evidence type="ECO:0000256" key="1">
    <source>
        <dbReference type="ARBA" id="ARBA00001974"/>
    </source>
</evidence>
<keyword evidence="8" id="KW-1185">Reference proteome</keyword>
<dbReference type="RefSeq" id="WP_146368949.1">
    <property type="nucleotide sequence ID" value="NZ_SJPP01000001.1"/>
</dbReference>
<evidence type="ECO:0000313" key="8">
    <source>
        <dbReference type="Proteomes" id="UP000320735"/>
    </source>
</evidence>
<dbReference type="PANTHER" id="PTHR11985:SF15">
    <property type="entry name" value="GLYCEROL-3-PHOSPHATE DEHYDROGENASE, MITOCHONDRIAL"/>
    <property type="match status" value="1"/>
</dbReference>
<organism evidence="7 8">
    <name type="scientific">Symmachiella macrocystis</name>
    <dbReference type="NCBI Taxonomy" id="2527985"/>
    <lineage>
        <taxon>Bacteria</taxon>
        <taxon>Pseudomonadati</taxon>
        <taxon>Planctomycetota</taxon>
        <taxon>Planctomycetia</taxon>
        <taxon>Planctomycetales</taxon>
        <taxon>Planctomycetaceae</taxon>
        <taxon>Symmachiella</taxon>
    </lineage>
</organism>
<dbReference type="Gene3D" id="1.10.8.870">
    <property type="entry name" value="Alpha-glycerophosphate oxidase, cap domain"/>
    <property type="match status" value="1"/>
</dbReference>
<evidence type="ECO:0000256" key="5">
    <source>
        <dbReference type="ARBA" id="ARBA00023002"/>
    </source>
</evidence>
<dbReference type="Gene3D" id="3.50.50.60">
    <property type="entry name" value="FAD/NAD(P)-binding domain"/>
    <property type="match status" value="2"/>
</dbReference>
<reference evidence="7 8" key="1">
    <citation type="submission" date="2019-02" db="EMBL/GenBank/DDBJ databases">
        <title>Deep-cultivation of Planctomycetes and their phenomic and genomic characterization uncovers novel biology.</title>
        <authorList>
            <person name="Wiegand S."/>
            <person name="Jogler M."/>
            <person name="Boedeker C."/>
            <person name="Pinto D."/>
            <person name="Vollmers J."/>
            <person name="Rivas-Marin E."/>
            <person name="Kohn T."/>
            <person name="Peeters S.H."/>
            <person name="Heuer A."/>
            <person name="Rast P."/>
            <person name="Oberbeckmann S."/>
            <person name="Bunk B."/>
            <person name="Jeske O."/>
            <person name="Meyerdierks A."/>
            <person name="Storesund J.E."/>
            <person name="Kallscheuer N."/>
            <person name="Luecker S."/>
            <person name="Lage O.M."/>
            <person name="Pohl T."/>
            <person name="Merkel B.J."/>
            <person name="Hornburger P."/>
            <person name="Mueller R.-W."/>
            <person name="Bruemmer F."/>
            <person name="Labrenz M."/>
            <person name="Spormann A.M."/>
            <person name="Op Den Camp H."/>
            <person name="Overmann J."/>
            <person name="Amann R."/>
            <person name="Jetten M.S.M."/>
            <person name="Mascher T."/>
            <person name="Medema M.H."/>
            <person name="Devos D.P."/>
            <person name="Kaster A.-K."/>
            <person name="Ovreas L."/>
            <person name="Rohde M."/>
            <person name="Galperin M.Y."/>
            <person name="Jogler C."/>
        </authorList>
    </citation>
    <scope>NUCLEOTIDE SEQUENCE [LARGE SCALE GENOMIC DNA]</scope>
    <source>
        <strain evidence="7 8">CA54</strain>
    </source>
</reference>
<evidence type="ECO:0000256" key="3">
    <source>
        <dbReference type="ARBA" id="ARBA00022630"/>
    </source>
</evidence>
<keyword evidence="4" id="KW-0274">FAD</keyword>
<dbReference type="Pfam" id="PF01266">
    <property type="entry name" value="DAO"/>
    <property type="match status" value="1"/>
</dbReference>
<sequence length="573" mass="62862">MMDRPQAPLVLILGAGINGAACARELVLNGVSVVVVDTADIAYGASSKSSRLIHGGLRYLEYGEFHLVRESLEERTRLLRQAPQFVRPLRLCIPVNNRLSGVLPTMLRFLKLESWADSWSKRHQGTAANHKTRGMWLVRAGLKMYQIYARDRTMPKYSVHNTGQVGLPRVDAKKFPWLCAYSDGQIVNTERWILALFEDARQVAAEKQLRFDIHTYHRAEIGLDHVDIVSLENGQPITPAIQPSLIINATGAGGDATLKQLGANTPQLFAGTKGSHILTYNPRLKAALHEQGVYAEAPDNRLVFVLPFDDAVLVGTTDEPFDAPPETANATDDEINYLIGAVNDLFPHVDLNRTDVSLHYSGIRPLPKSSAKSPGAVTRRHWIEEQQLGELPVLTLIGGKLTTCRALGEQTTDRVLGLINHPRIANTRDRYVPGGKNYPADAAALQVEIARLAKSSGLSPEQTTAVWRLFGTQTEEVLKACPGLPGENLPGTHLPLPVIRWIIAHEWTSTLGDLVERRILLMFQPSLCRPALEQLATLLVESGKLNADAVDAAIETTTARLAEFYGITVAAAG</sequence>
<dbReference type="AlphaFoldDB" id="A0A5C6BJH5"/>